<keyword evidence="3" id="KW-1185">Reference proteome</keyword>
<evidence type="ECO:0000259" key="1">
    <source>
        <dbReference type="Pfam" id="PF07929"/>
    </source>
</evidence>
<gene>
    <name evidence="2" type="ORF">ACHAWU_002398</name>
</gene>
<reference evidence="2 3" key="1">
    <citation type="submission" date="2024-10" db="EMBL/GenBank/DDBJ databases">
        <title>Updated reference genomes for cyclostephanoid diatoms.</title>
        <authorList>
            <person name="Roberts W.R."/>
            <person name="Alverson A.J."/>
        </authorList>
    </citation>
    <scope>NUCLEOTIDE SEQUENCE [LARGE SCALE GENOMIC DNA]</scope>
    <source>
        <strain evidence="2 3">AJA232-27</strain>
    </source>
</reference>
<feature type="domain" description="Plasmid pRiA4b Orf3-like" evidence="1">
    <location>
        <begin position="5"/>
        <end position="179"/>
    </location>
</feature>
<organism evidence="2 3">
    <name type="scientific">Discostella pseudostelligera</name>
    <dbReference type="NCBI Taxonomy" id="259834"/>
    <lineage>
        <taxon>Eukaryota</taxon>
        <taxon>Sar</taxon>
        <taxon>Stramenopiles</taxon>
        <taxon>Ochrophyta</taxon>
        <taxon>Bacillariophyta</taxon>
        <taxon>Coscinodiscophyceae</taxon>
        <taxon>Thalassiosirophycidae</taxon>
        <taxon>Stephanodiscales</taxon>
        <taxon>Stephanodiscaceae</taxon>
        <taxon>Discostella</taxon>
    </lineage>
</organism>
<proteinExistence type="predicted"/>
<dbReference type="Proteomes" id="UP001530293">
    <property type="component" value="Unassembled WGS sequence"/>
</dbReference>
<dbReference type="SUPFAM" id="SSF159941">
    <property type="entry name" value="MM3350-like"/>
    <property type="match status" value="1"/>
</dbReference>
<evidence type="ECO:0000313" key="2">
    <source>
        <dbReference type="EMBL" id="KAL3761148.1"/>
    </source>
</evidence>
<comment type="caution">
    <text evidence="2">The sequence shown here is derived from an EMBL/GenBank/DDBJ whole genome shotgun (WGS) entry which is preliminary data.</text>
</comment>
<dbReference type="AlphaFoldDB" id="A0ABD3MB36"/>
<accession>A0ABD3MB36</accession>
<dbReference type="InterPro" id="IPR012912">
    <property type="entry name" value="Plasmid_pRiA4b_Orf3-like"/>
</dbReference>
<dbReference type="InterPro" id="IPR024047">
    <property type="entry name" value="MM3350-like_sf"/>
</dbReference>
<dbReference type="Gene3D" id="3.10.290.30">
    <property type="entry name" value="MM3350-like"/>
    <property type="match status" value="1"/>
</dbReference>
<evidence type="ECO:0000313" key="3">
    <source>
        <dbReference type="Proteomes" id="UP001530293"/>
    </source>
</evidence>
<protein>
    <recommendedName>
        <fullName evidence="1">Plasmid pRiA4b Orf3-like domain-containing protein</fullName>
    </recommendedName>
</protein>
<dbReference type="PANTHER" id="PTHR41878">
    <property type="entry name" value="LEXA REPRESSOR-RELATED"/>
    <property type="match status" value="1"/>
</dbReference>
<dbReference type="PANTHER" id="PTHR41878:SF1">
    <property type="entry name" value="TNPR PROTEIN"/>
    <property type="match status" value="1"/>
</dbReference>
<sequence>MPDTLTLRIELMHVKPKVIRTFKVSSNSSMYELHFIIQRVMGWNDSHLHRFEVGDVMIQPKDPYGFGGFDDFGETKDSSKVKVGKVFAKVGSKAKYEYDFGDGWMHKLELVERSESSNTEVLPVVVSGKNACPPDDSGGPWGYMALVDILKDPQHKYYNERKEWVDAVMGKDKFNPKKYSVEAVNERLVKMYEEE</sequence>
<dbReference type="EMBL" id="JALLBG020000157">
    <property type="protein sequence ID" value="KAL3761148.1"/>
    <property type="molecule type" value="Genomic_DNA"/>
</dbReference>
<dbReference type="Pfam" id="PF07929">
    <property type="entry name" value="PRiA4_ORF3"/>
    <property type="match status" value="1"/>
</dbReference>
<name>A0ABD3MB36_9STRA</name>